<feature type="compositionally biased region" description="Basic and acidic residues" evidence="1">
    <location>
        <begin position="477"/>
        <end position="490"/>
    </location>
</feature>
<dbReference type="EMBL" id="AJWJ01000329">
    <property type="protein sequence ID" value="KAF2071890.1"/>
    <property type="molecule type" value="Genomic_DNA"/>
</dbReference>
<evidence type="ECO:0000313" key="2">
    <source>
        <dbReference type="EMBL" id="KAF2071890.1"/>
    </source>
</evidence>
<organism evidence="2 3">
    <name type="scientific">Polysphondylium violaceum</name>
    <dbReference type="NCBI Taxonomy" id="133409"/>
    <lineage>
        <taxon>Eukaryota</taxon>
        <taxon>Amoebozoa</taxon>
        <taxon>Evosea</taxon>
        <taxon>Eumycetozoa</taxon>
        <taxon>Dictyostelia</taxon>
        <taxon>Dictyosteliales</taxon>
        <taxon>Dictyosteliaceae</taxon>
        <taxon>Polysphondylium</taxon>
    </lineage>
</organism>
<dbReference type="OrthoDB" id="17716at2759"/>
<protein>
    <submittedName>
        <fullName evidence="2">Uncharacterized protein</fullName>
    </submittedName>
</protein>
<feature type="region of interest" description="Disordered" evidence="1">
    <location>
        <begin position="419"/>
        <end position="513"/>
    </location>
</feature>
<dbReference type="AlphaFoldDB" id="A0A8J4PPK8"/>
<feature type="compositionally biased region" description="Basic and acidic residues" evidence="1">
    <location>
        <begin position="434"/>
        <end position="470"/>
    </location>
</feature>
<gene>
    <name evidence="2" type="ORF">CYY_006792</name>
</gene>
<accession>A0A8J4PPK8</accession>
<comment type="caution">
    <text evidence="2">The sequence shown here is derived from an EMBL/GenBank/DDBJ whole genome shotgun (WGS) entry which is preliminary data.</text>
</comment>
<sequence length="573" mass="66042">MTILSKALIGSAAFVYLGYTINNIIAQYNDYVNEEGFTLTDFGWEDPSGKSVARAAAQRKKKPAGRNDQEQRYITEMNQLSYSAKVAEEQGNFELALSCMQKILEITEEYPPLNVYTKTIITNMFQIANQTNNDELKIKIIYKLLDTIKPTDDLEELLRLVEFLTQKLIEQQKYDELSKFYKKLIKKYPFSSAQLATIYHLNNIVLMTSKDDSKSEEFVASSKKAIQYAKESNVKTIYLNTSFDLLEHLAEKKNNEAIIEILDDMEAFCTDLRSLGSFLKIATTITFKNDQYPLYIKYSNMLSEYYAKNSTLEKPAIENILLGLKNQVATGHLMMGEIDKAMELYNEIKDSEYLVSPIKTETKYLETKTVSSKNGIQKITIIPRTKVEHPFDTKTAVLVCEFENAELLDTEDVVVVADENKDQQEESKPVVVEDENKQEESKPVEQEQQEEKQEEEKDTQVEESIEKETTTETQTETETKEEQEQEIKEQEEQEEEEKEEKEEKQEEPLRPTKPILLLVEKPWADKVKFENNSKLLNPKSAYLAKISLYSNNEKTELISTHIQIIPAEKPASF</sequence>
<proteinExistence type="predicted"/>
<evidence type="ECO:0000313" key="3">
    <source>
        <dbReference type="Proteomes" id="UP000695562"/>
    </source>
</evidence>
<keyword evidence="3" id="KW-1185">Reference proteome</keyword>
<feature type="compositionally biased region" description="Basic and acidic residues" evidence="1">
    <location>
        <begin position="419"/>
        <end position="428"/>
    </location>
</feature>
<reference evidence="2" key="1">
    <citation type="submission" date="2020-01" db="EMBL/GenBank/DDBJ databases">
        <title>Development of genomics and gene disruption for Polysphondylium violaceum indicates a role for the polyketide synthase stlB in stalk morphogenesis.</title>
        <authorList>
            <person name="Narita B."/>
            <person name="Kawabe Y."/>
            <person name="Kin K."/>
            <person name="Saito T."/>
            <person name="Gibbs R."/>
            <person name="Kuspa A."/>
            <person name="Muzny D."/>
            <person name="Queller D."/>
            <person name="Richards S."/>
            <person name="Strassman J."/>
            <person name="Sucgang R."/>
            <person name="Worley K."/>
            <person name="Schaap P."/>
        </authorList>
    </citation>
    <scope>NUCLEOTIDE SEQUENCE</scope>
    <source>
        <strain evidence="2">QSvi11</strain>
    </source>
</reference>
<feature type="compositionally biased region" description="Basic and acidic residues" evidence="1">
    <location>
        <begin position="501"/>
        <end position="510"/>
    </location>
</feature>
<feature type="compositionally biased region" description="Acidic residues" evidence="1">
    <location>
        <begin position="491"/>
        <end position="500"/>
    </location>
</feature>
<name>A0A8J4PPK8_9MYCE</name>
<evidence type="ECO:0000256" key="1">
    <source>
        <dbReference type="SAM" id="MobiDB-lite"/>
    </source>
</evidence>
<dbReference type="Proteomes" id="UP000695562">
    <property type="component" value="Unassembled WGS sequence"/>
</dbReference>